<feature type="active site" description="Proton acceptor" evidence="8">
    <location>
        <position position="229"/>
    </location>
</feature>
<feature type="cross-link" description="Glycyl lysine isopeptide (Lys-Gly) (interchain with G-Cter in SUMO2)" evidence="10">
    <location>
        <position position="231"/>
    </location>
</feature>
<keyword evidence="2 13" id="KW-0808">Transferase</keyword>
<feature type="binding site" evidence="9">
    <location>
        <begin position="185"/>
        <end position="187"/>
    </location>
    <ligand>
        <name>ATP</name>
        <dbReference type="ChEBI" id="CHEBI:30616"/>
    </ligand>
</feature>
<dbReference type="GO" id="GO:0005524">
    <property type="term" value="F:ATP binding"/>
    <property type="evidence" value="ECO:0007669"/>
    <property type="project" value="UniProtKB-UniRule"/>
</dbReference>
<evidence type="ECO:0000256" key="8">
    <source>
        <dbReference type="PIRSR" id="PIRSR630616-1"/>
    </source>
</evidence>
<reference evidence="16" key="1">
    <citation type="submission" date="2020-12" db="EMBL/GenBank/DDBJ databases">
        <authorList>
            <person name="Iha C."/>
        </authorList>
    </citation>
    <scope>NUCLEOTIDE SEQUENCE</scope>
</reference>
<evidence type="ECO:0000256" key="6">
    <source>
        <dbReference type="ARBA" id="ARBA00047899"/>
    </source>
</evidence>
<keyword evidence="5 9" id="KW-0067">ATP-binding</keyword>
<feature type="binding site" evidence="11">
    <location>
        <position position="140"/>
    </location>
    <ligand>
        <name>ATP</name>
        <dbReference type="ChEBI" id="CHEBI:30616"/>
    </ligand>
</feature>
<dbReference type="CDD" id="cd14007">
    <property type="entry name" value="STKc_Aurora"/>
    <property type="match status" value="1"/>
</dbReference>
<evidence type="ECO:0000256" key="5">
    <source>
        <dbReference type="ARBA" id="ARBA00022840"/>
    </source>
</evidence>
<dbReference type="InterPro" id="IPR017441">
    <property type="entry name" value="Protein_kinase_ATP_BS"/>
</dbReference>
<dbReference type="SMART" id="SM00220">
    <property type="entry name" value="S_TKc"/>
    <property type="match status" value="1"/>
</dbReference>
<feature type="binding site" evidence="9">
    <location>
        <position position="136"/>
    </location>
    <ligand>
        <name>ATP</name>
        <dbReference type="ChEBI" id="CHEBI:30616"/>
    </ligand>
</feature>
<evidence type="ECO:0000256" key="9">
    <source>
        <dbReference type="PIRSR" id="PIRSR630616-2"/>
    </source>
</evidence>
<feature type="region of interest" description="Disordered" evidence="14">
    <location>
        <begin position="1"/>
        <end position="97"/>
    </location>
</feature>
<dbReference type="EC" id="2.7.11.1" evidence="13"/>
<evidence type="ECO:0000256" key="10">
    <source>
        <dbReference type="PIRSR" id="PIRSR630616-3"/>
    </source>
</evidence>
<dbReference type="Gene3D" id="1.10.510.10">
    <property type="entry name" value="Transferase(Phosphotransferase) domain 1"/>
    <property type="match status" value="1"/>
</dbReference>
<keyword evidence="1 12" id="KW-0723">Serine/threonine-protein kinase</keyword>
<dbReference type="Proteomes" id="UP000708148">
    <property type="component" value="Unassembled WGS sequence"/>
</dbReference>
<comment type="catalytic activity">
    <reaction evidence="7 13">
        <text>L-seryl-[protein] + ATP = O-phospho-L-seryl-[protein] + ADP + H(+)</text>
        <dbReference type="Rhea" id="RHEA:17989"/>
        <dbReference type="Rhea" id="RHEA-COMP:9863"/>
        <dbReference type="Rhea" id="RHEA-COMP:11604"/>
        <dbReference type="ChEBI" id="CHEBI:15378"/>
        <dbReference type="ChEBI" id="CHEBI:29999"/>
        <dbReference type="ChEBI" id="CHEBI:30616"/>
        <dbReference type="ChEBI" id="CHEBI:83421"/>
        <dbReference type="ChEBI" id="CHEBI:456216"/>
        <dbReference type="EC" id="2.7.11.1"/>
    </reaction>
</comment>
<dbReference type="PROSITE" id="PS50011">
    <property type="entry name" value="PROTEIN_KINASE_DOM"/>
    <property type="match status" value="1"/>
</dbReference>
<accession>A0A8S1IVX8</accession>
<dbReference type="InterPro" id="IPR030616">
    <property type="entry name" value="Aur-like"/>
</dbReference>
<feature type="binding site" evidence="9">
    <location>
        <position position="247"/>
    </location>
    <ligand>
        <name>ATP</name>
        <dbReference type="ChEBI" id="CHEBI:30616"/>
    </ligand>
</feature>
<evidence type="ECO:0000256" key="7">
    <source>
        <dbReference type="ARBA" id="ARBA00048679"/>
    </source>
</evidence>
<dbReference type="InterPro" id="IPR000719">
    <property type="entry name" value="Prot_kinase_dom"/>
</dbReference>
<keyword evidence="4 13" id="KW-0418">Kinase</keyword>
<dbReference type="PANTHER" id="PTHR24350">
    <property type="entry name" value="SERINE/THREONINE-PROTEIN KINASE IAL-RELATED"/>
    <property type="match status" value="1"/>
</dbReference>
<dbReference type="PROSITE" id="PS00108">
    <property type="entry name" value="PROTEIN_KINASE_ST"/>
    <property type="match status" value="1"/>
</dbReference>
<evidence type="ECO:0000256" key="2">
    <source>
        <dbReference type="ARBA" id="ARBA00022679"/>
    </source>
</evidence>
<evidence type="ECO:0000256" key="11">
    <source>
        <dbReference type="PROSITE-ProRule" id="PRU10141"/>
    </source>
</evidence>
<dbReference type="OrthoDB" id="377346at2759"/>
<protein>
    <recommendedName>
        <fullName evidence="13">Aurora kinase</fullName>
        <ecNumber evidence="13">2.7.11.1</ecNumber>
    </recommendedName>
</protein>
<proteinExistence type="inferred from homology"/>
<dbReference type="GO" id="GO:0004674">
    <property type="term" value="F:protein serine/threonine kinase activity"/>
    <property type="evidence" value="ECO:0007669"/>
    <property type="project" value="UniProtKB-KW"/>
</dbReference>
<comment type="caution">
    <text evidence="16">The sequence shown here is derived from an EMBL/GenBank/DDBJ whole genome shotgun (WGS) entry which is preliminary data.</text>
</comment>
<feature type="binding site" evidence="9">
    <location>
        <position position="117"/>
    </location>
    <ligand>
        <name>ATP</name>
        <dbReference type="ChEBI" id="CHEBI:30616"/>
    </ligand>
</feature>
<keyword evidence="3 9" id="KW-0547">Nucleotide-binding</keyword>
<evidence type="ECO:0000313" key="17">
    <source>
        <dbReference type="Proteomes" id="UP000708148"/>
    </source>
</evidence>
<dbReference type="Pfam" id="PF00069">
    <property type="entry name" value="Pkinase"/>
    <property type="match status" value="1"/>
</dbReference>
<sequence>MSSTSGPQRRSRPSRPPAAIRDKALADGKKAGARGRHSGRDPPTVRPPLHDANARSGGAKPDGRKRPHAPAPPAPGPNAAGVEVAAPSRGEAPSEGACGGRWKLSDFEISRPLGHGKFGNVYLASEKKSGTLVALKVIFKSQIEGEKVRQQMRREVEIQSHLNHPNILRMYGYFYDQQRVYLVLEYAKGELFQELQLQKTFSESISATYVASLARALQYLKAKHVIHRDIKPENLLVGLDGRLKLADFGWSVHAPKSRRKTLCGTLDYLSPEMVRGKPYDSSIDVWSLGILMYEFLFGKPPFESPNHQHTYRRIREADLRWPKQPAISEEAKDLIRKLLTPDPDKRLPLDDVVTHPWIQANMDPASLDACQ</sequence>
<dbReference type="InterPro" id="IPR008271">
    <property type="entry name" value="Ser/Thr_kinase_AS"/>
</dbReference>
<feature type="compositionally biased region" description="Low complexity" evidence="14">
    <location>
        <begin position="77"/>
        <end position="87"/>
    </location>
</feature>
<dbReference type="AlphaFoldDB" id="A0A8S1IVX8"/>
<evidence type="ECO:0000259" key="15">
    <source>
        <dbReference type="PROSITE" id="PS50011"/>
    </source>
</evidence>
<dbReference type="InterPro" id="IPR011009">
    <property type="entry name" value="Kinase-like_dom_sf"/>
</dbReference>
<evidence type="ECO:0000313" key="16">
    <source>
        <dbReference type="EMBL" id="CAD7697825.1"/>
    </source>
</evidence>
<evidence type="ECO:0000256" key="1">
    <source>
        <dbReference type="ARBA" id="ARBA00022527"/>
    </source>
</evidence>
<gene>
    <name evidence="16" type="ORF">OSTQU699_LOCUS3186</name>
</gene>
<evidence type="ECO:0000256" key="3">
    <source>
        <dbReference type="ARBA" id="ARBA00022741"/>
    </source>
</evidence>
<dbReference type="EMBL" id="CAJHUC010000716">
    <property type="protein sequence ID" value="CAD7697825.1"/>
    <property type="molecule type" value="Genomic_DNA"/>
</dbReference>
<evidence type="ECO:0000256" key="4">
    <source>
        <dbReference type="ARBA" id="ARBA00022777"/>
    </source>
</evidence>
<feature type="domain" description="Protein kinase" evidence="15">
    <location>
        <begin position="107"/>
        <end position="358"/>
    </location>
</feature>
<name>A0A8S1IVX8_9CHLO</name>
<feature type="compositionally biased region" description="Basic and acidic residues" evidence="14">
    <location>
        <begin position="20"/>
        <end position="30"/>
    </location>
</feature>
<dbReference type="FunFam" id="3.30.200.20:FF:000042">
    <property type="entry name" value="Aurora kinase A"/>
    <property type="match status" value="1"/>
</dbReference>
<comment type="catalytic activity">
    <reaction evidence="6 13">
        <text>L-threonyl-[protein] + ATP = O-phospho-L-threonyl-[protein] + ADP + H(+)</text>
        <dbReference type="Rhea" id="RHEA:46608"/>
        <dbReference type="Rhea" id="RHEA-COMP:11060"/>
        <dbReference type="Rhea" id="RHEA-COMP:11605"/>
        <dbReference type="ChEBI" id="CHEBI:15378"/>
        <dbReference type="ChEBI" id="CHEBI:30013"/>
        <dbReference type="ChEBI" id="CHEBI:30616"/>
        <dbReference type="ChEBI" id="CHEBI:61977"/>
        <dbReference type="ChEBI" id="CHEBI:456216"/>
        <dbReference type="EC" id="2.7.11.1"/>
    </reaction>
</comment>
<evidence type="ECO:0000256" key="13">
    <source>
        <dbReference type="RuleBase" id="RU367134"/>
    </source>
</evidence>
<organism evidence="16 17">
    <name type="scientific">Ostreobium quekettii</name>
    <dbReference type="NCBI Taxonomy" id="121088"/>
    <lineage>
        <taxon>Eukaryota</taxon>
        <taxon>Viridiplantae</taxon>
        <taxon>Chlorophyta</taxon>
        <taxon>core chlorophytes</taxon>
        <taxon>Ulvophyceae</taxon>
        <taxon>TCBD clade</taxon>
        <taxon>Bryopsidales</taxon>
        <taxon>Ostreobineae</taxon>
        <taxon>Ostreobiaceae</taxon>
        <taxon>Ostreobium</taxon>
    </lineage>
</organism>
<dbReference type="Gene3D" id="3.30.200.20">
    <property type="entry name" value="Phosphorylase Kinase, domain 1"/>
    <property type="match status" value="1"/>
</dbReference>
<dbReference type="PROSITE" id="PS00107">
    <property type="entry name" value="PROTEIN_KINASE_ATP"/>
    <property type="match status" value="1"/>
</dbReference>
<evidence type="ECO:0000256" key="14">
    <source>
        <dbReference type="SAM" id="MobiDB-lite"/>
    </source>
</evidence>
<dbReference type="FunFam" id="1.10.510.10:FF:000235">
    <property type="entry name" value="Serine/threonine-protein kinase ark1"/>
    <property type="match status" value="1"/>
</dbReference>
<feature type="binding site" evidence="9">
    <location>
        <begin position="233"/>
        <end position="234"/>
    </location>
    <ligand>
        <name>ATP</name>
        <dbReference type="ChEBI" id="CHEBI:30616"/>
    </ligand>
</feature>
<evidence type="ECO:0000256" key="12">
    <source>
        <dbReference type="RuleBase" id="RU000304"/>
    </source>
</evidence>
<keyword evidence="17" id="KW-1185">Reference proteome</keyword>
<comment type="similarity">
    <text evidence="13">Belongs to the protein kinase superfamily. Ser/Thr protein kinase family. Aurora subfamily.</text>
</comment>
<dbReference type="SUPFAM" id="SSF56112">
    <property type="entry name" value="Protein kinase-like (PK-like)"/>
    <property type="match status" value="1"/>
</dbReference>